<dbReference type="GO" id="GO:0016272">
    <property type="term" value="C:prefoldin complex"/>
    <property type="evidence" value="ECO:0007669"/>
    <property type="project" value="InterPro"/>
</dbReference>
<evidence type="ECO:0000313" key="5">
    <source>
        <dbReference type="Proteomes" id="UP000822688"/>
    </source>
</evidence>
<dbReference type="InterPro" id="IPR009053">
    <property type="entry name" value="Prefoldin"/>
</dbReference>
<dbReference type="SUPFAM" id="SSF46579">
    <property type="entry name" value="Prefoldin"/>
    <property type="match status" value="1"/>
</dbReference>
<organism evidence="4 5">
    <name type="scientific">Ceratodon purpureus</name>
    <name type="common">Fire moss</name>
    <name type="synonym">Dicranum purpureum</name>
    <dbReference type="NCBI Taxonomy" id="3225"/>
    <lineage>
        <taxon>Eukaryota</taxon>
        <taxon>Viridiplantae</taxon>
        <taxon>Streptophyta</taxon>
        <taxon>Embryophyta</taxon>
        <taxon>Bryophyta</taxon>
        <taxon>Bryophytina</taxon>
        <taxon>Bryopsida</taxon>
        <taxon>Dicranidae</taxon>
        <taxon>Pseudoditrichales</taxon>
        <taxon>Ditrichaceae</taxon>
        <taxon>Ceratodon</taxon>
    </lineage>
</organism>
<dbReference type="InterPro" id="IPR002777">
    <property type="entry name" value="PFD_beta-like"/>
</dbReference>
<evidence type="ECO:0000256" key="2">
    <source>
        <dbReference type="ARBA" id="ARBA00023186"/>
    </source>
</evidence>
<dbReference type="PANTHER" id="PTHR20903">
    <property type="entry name" value="PREFOLDIN SUBUNIT 1-RELATED"/>
    <property type="match status" value="1"/>
</dbReference>
<sequence>MAVEINKEAFVELQGRLVETTSKLKQVQVQIRSKEAEKKRSFLTLEELDSLPEGTNTYRALGKAFVLEPKDELIKEQQTKAEESDTAIAALVSSKEYLERQMKDVESNFRELLQNSPDLARQVMSMSVS</sequence>
<feature type="coiled-coil region" evidence="3">
    <location>
        <begin position="88"/>
        <end position="115"/>
    </location>
</feature>
<name>A0A8T0GE35_CERPU</name>
<keyword evidence="3" id="KW-0175">Coiled coil</keyword>
<evidence type="ECO:0000313" key="4">
    <source>
        <dbReference type="EMBL" id="KAG0556594.1"/>
    </source>
</evidence>
<dbReference type="Gene3D" id="1.10.287.370">
    <property type="match status" value="1"/>
</dbReference>
<evidence type="ECO:0000256" key="1">
    <source>
        <dbReference type="ARBA" id="ARBA00008045"/>
    </source>
</evidence>
<dbReference type="AlphaFoldDB" id="A0A8T0GE35"/>
<keyword evidence="5" id="KW-1185">Reference proteome</keyword>
<reference evidence="4 5" key="1">
    <citation type="submission" date="2020-06" db="EMBL/GenBank/DDBJ databases">
        <title>WGS assembly of Ceratodon purpureus strain R40.</title>
        <authorList>
            <person name="Carey S.B."/>
            <person name="Jenkins J."/>
            <person name="Shu S."/>
            <person name="Lovell J.T."/>
            <person name="Sreedasyam A."/>
            <person name="Maumus F."/>
            <person name="Tiley G.P."/>
            <person name="Fernandez-Pozo N."/>
            <person name="Barry K."/>
            <person name="Chen C."/>
            <person name="Wang M."/>
            <person name="Lipzen A."/>
            <person name="Daum C."/>
            <person name="Saski C.A."/>
            <person name="Payton A.C."/>
            <person name="Mcbreen J.C."/>
            <person name="Conrad R.E."/>
            <person name="Kollar L.M."/>
            <person name="Olsson S."/>
            <person name="Huttunen S."/>
            <person name="Landis J.B."/>
            <person name="Wickett N.J."/>
            <person name="Johnson M.G."/>
            <person name="Rensing S.A."/>
            <person name="Grimwood J."/>
            <person name="Schmutz J."/>
            <person name="Mcdaniel S.F."/>
        </authorList>
    </citation>
    <scope>NUCLEOTIDE SEQUENCE [LARGE SCALE GENOMIC DNA]</scope>
    <source>
        <strain evidence="4 5">R40</strain>
    </source>
</reference>
<gene>
    <name evidence="4" type="ORF">KC19_11G065800</name>
</gene>
<dbReference type="Proteomes" id="UP000822688">
    <property type="component" value="Chromosome 11"/>
</dbReference>
<evidence type="ECO:0008006" key="6">
    <source>
        <dbReference type="Google" id="ProtNLM"/>
    </source>
</evidence>
<dbReference type="GO" id="GO:0005737">
    <property type="term" value="C:cytoplasm"/>
    <property type="evidence" value="ECO:0007669"/>
    <property type="project" value="TreeGrafter"/>
</dbReference>
<dbReference type="Pfam" id="PF01920">
    <property type="entry name" value="Prefoldin_2"/>
    <property type="match status" value="1"/>
</dbReference>
<protein>
    <recommendedName>
        <fullName evidence="6">Prefoldin subunit 1</fullName>
    </recommendedName>
</protein>
<comment type="similarity">
    <text evidence="1">Belongs to the prefoldin subunit beta family.</text>
</comment>
<dbReference type="GO" id="GO:0044183">
    <property type="term" value="F:protein folding chaperone"/>
    <property type="evidence" value="ECO:0007669"/>
    <property type="project" value="TreeGrafter"/>
</dbReference>
<proteinExistence type="inferred from homology"/>
<evidence type="ECO:0000256" key="3">
    <source>
        <dbReference type="SAM" id="Coils"/>
    </source>
</evidence>
<dbReference type="GO" id="GO:0051082">
    <property type="term" value="F:unfolded protein binding"/>
    <property type="evidence" value="ECO:0007669"/>
    <property type="project" value="InterPro"/>
</dbReference>
<dbReference type="PANTHER" id="PTHR20903:SF0">
    <property type="entry name" value="PREFOLDIN SUBUNIT 1"/>
    <property type="match status" value="1"/>
</dbReference>
<dbReference type="CDD" id="cd23164">
    <property type="entry name" value="Prefoldin_1"/>
    <property type="match status" value="1"/>
</dbReference>
<dbReference type="GO" id="GO:0009409">
    <property type="term" value="P:response to cold"/>
    <property type="evidence" value="ECO:0007669"/>
    <property type="project" value="UniProtKB-ARBA"/>
</dbReference>
<comment type="caution">
    <text evidence="4">The sequence shown here is derived from an EMBL/GenBank/DDBJ whole genome shotgun (WGS) entry which is preliminary data.</text>
</comment>
<dbReference type="EMBL" id="CM026432">
    <property type="protein sequence ID" value="KAG0556594.1"/>
    <property type="molecule type" value="Genomic_DNA"/>
</dbReference>
<keyword evidence="2" id="KW-0143">Chaperone</keyword>
<accession>A0A8T0GE35</accession>